<comment type="caution">
    <text evidence="2">The sequence shown here is derived from an EMBL/GenBank/DDBJ whole genome shotgun (WGS) entry which is preliminary data.</text>
</comment>
<feature type="compositionally biased region" description="Basic and acidic residues" evidence="1">
    <location>
        <begin position="1"/>
        <end position="11"/>
    </location>
</feature>
<dbReference type="EMBL" id="JANPWB010000014">
    <property type="protein sequence ID" value="KAJ1100559.1"/>
    <property type="molecule type" value="Genomic_DNA"/>
</dbReference>
<feature type="region of interest" description="Disordered" evidence="1">
    <location>
        <begin position="1"/>
        <end position="113"/>
    </location>
</feature>
<evidence type="ECO:0000313" key="2">
    <source>
        <dbReference type="EMBL" id="KAJ1100559.1"/>
    </source>
</evidence>
<accession>A0AAV7MBU1</accession>
<protein>
    <submittedName>
        <fullName evidence="2">Uncharacterized protein</fullName>
    </submittedName>
</protein>
<evidence type="ECO:0000313" key="3">
    <source>
        <dbReference type="Proteomes" id="UP001066276"/>
    </source>
</evidence>
<name>A0AAV7MBU1_PLEWA</name>
<dbReference type="AlphaFoldDB" id="A0AAV7MBU1"/>
<dbReference type="Proteomes" id="UP001066276">
    <property type="component" value="Chromosome 10"/>
</dbReference>
<proteinExistence type="predicted"/>
<sequence length="113" mass="12338">MQMQREEEKNKRNNNTEANSIMKELEDLLPPQARMALHQQSSEAENKRDSTNIVSLSPKPEPLTRPGNTPGLGRGAASPVPRIAVTQPPAPRAGVTHQQGLPQPGLARGQPRH</sequence>
<keyword evidence="3" id="KW-1185">Reference proteome</keyword>
<evidence type="ECO:0000256" key="1">
    <source>
        <dbReference type="SAM" id="MobiDB-lite"/>
    </source>
</evidence>
<reference evidence="2" key="1">
    <citation type="journal article" date="2022" name="bioRxiv">
        <title>Sequencing and chromosome-scale assembly of the giantPleurodeles waltlgenome.</title>
        <authorList>
            <person name="Brown T."/>
            <person name="Elewa A."/>
            <person name="Iarovenko S."/>
            <person name="Subramanian E."/>
            <person name="Araus A.J."/>
            <person name="Petzold A."/>
            <person name="Susuki M."/>
            <person name="Suzuki K.-i.T."/>
            <person name="Hayashi T."/>
            <person name="Toyoda A."/>
            <person name="Oliveira C."/>
            <person name="Osipova E."/>
            <person name="Leigh N.D."/>
            <person name="Simon A."/>
            <person name="Yun M.H."/>
        </authorList>
    </citation>
    <scope>NUCLEOTIDE SEQUENCE</scope>
    <source>
        <strain evidence="2">20211129_DDA</strain>
        <tissue evidence="2">Liver</tissue>
    </source>
</reference>
<gene>
    <name evidence="2" type="ORF">NDU88_005641</name>
</gene>
<organism evidence="2 3">
    <name type="scientific">Pleurodeles waltl</name>
    <name type="common">Iberian ribbed newt</name>
    <dbReference type="NCBI Taxonomy" id="8319"/>
    <lineage>
        <taxon>Eukaryota</taxon>
        <taxon>Metazoa</taxon>
        <taxon>Chordata</taxon>
        <taxon>Craniata</taxon>
        <taxon>Vertebrata</taxon>
        <taxon>Euteleostomi</taxon>
        <taxon>Amphibia</taxon>
        <taxon>Batrachia</taxon>
        <taxon>Caudata</taxon>
        <taxon>Salamandroidea</taxon>
        <taxon>Salamandridae</taxon>
        <taxon>Pleurodelinae</taxon>
        <taxon>Pleurodeles</taxon>
    </lineage>
</organism>